<evidence type="ECO:0000313" key="2">
    <source>
        <dbReference type="EMBL" id="KAG6773085.1"/>
    </source>
</evidence>
<gene>
    <name evidence="2" type="ORF">POTOM_020339</name>
</gene>
<evidence type="ECO:0000313" key="3">
    <source>
        <dbReference type="Proteomes" id="UP000886885"/>
    </source>
</evidence>
<comment type="caution">
    <text evidence="2">The sequence shown here is derived from an EMBL/GenBank/DDBJ whole genome shotgun (WGS) entry which is preliminary data.</text>
</comment>
<dbReference type="OrthoDB" id="847862at2759"/>
<protein>
    <submittedName>
        <fullName evidence="2">Uncharacterized protein</fullName>
    </submittedName>
</protein>
<feature type="compositionally biased region" description="Polar residues" evidence="1">
    <location>
        <begin position="37"/>
        <end position="53"/>
    </location>
</feature>
<feature type="compositionally biased region" description="Low complexity" evidence="1">
    <location>
        <begin position="64"/>
        <end position="97"/>
    </location>
</feature>
<organism evidence="2 3">
    <name type="scientific">Populus tomentosa</name>
    <name type="common">Chinese white poplar</name>
    <dbReference type="NCBI Taxonomy" id="118781"/>
    <lineage>
        <taxon>Eukaryota</taxon>
        <taxon>Viridiplantae</taxon>
        <taxon>Streptophyta</taxon>
        <taxon>Embryophyta</taxon>
        <taxon>Tracheophyta</taxon>
        <taxon>Spermatophyta</taxon>
        <taxon>Magnoliopsida</taxon>
        <taxon>eudicotyledons</taxon>
        <taxon>Gunneridae</taxon>
        <taxon>Pentapetalae</taxon>
        <taxon>rosids</taxon>
        <taxon>fabids</taxon>
        <taxon>Malpighiales</taxon>
        <taxon>Salicaceae</taxon>
        <taxon>Saliceae</taxon>
        <taxon>Populus</taxon>
    </lineage>
</organism>
<reference evidence="2" key="1">
    <citation type="journal article" date="2020" name="bioRxiv">
        <title>Hybrid origin of Populus tomentosa Carr. identified through genome sequencing and phylogenomic analysis.</title>
        <authorList>
            <person name="An X."/>
            <person name="Gao K."/>
            <person name="Chen Z."/>
            <person name="Li J."/>
            <person name="Yang X."/>
            <person name="Yang X."/>
            <person name="Zhou J."/>
            <person name="Guo T."/>
            <person name="Zhao T."/>
            <person name="Huang S."/>
            <person name="Miao D."/>
            <person name="Khan W.U."/>
            <person name="Rao P."/>
            <person name="Ye M."/>
            <person name="Lei B."/>
            <person name="Liao W."/>
            <person name="Wang J."/>
            <person name="Ji L."/>
            <person name="Li Y."/>
            <person name="Guo B."/>
            <person name="Mustafa N.S."/>
            <person name="Li S."/>
            <person name="Yun Q."/>
            <person name="Keller S.R."/>
            <person name="Mao J."/>
            <person name="Zhang R."/>
            <person name="Strauss S.H."/>
        </authorList>
    </citation>
    <scope>NUCLEOTIDE SEQUENCE</scope>
    <source>
        <strain evidence="2">GM15</strain>
        <tissue evidence="2">Leaf</tissue>
    </source>
</reference>
<keyword evidence="3" id="KW-1185">Reference proteome</keyword>
<evidence type="ECO:0000256" key="1">
    <source>
        <dbReference type="SAM" id="MobiDB-lite"/>
    </source>
</evidence>
<proteinExistence type="predicted"/>
<dbReference type="AlphaFoldDB" id="A0A8X7ZQ33"/>
<feature type="region of interest" description="Disordered" evidence="1">
    <location>
        <begin position="33"/>
        <end position="114"/>
    </location>
</feature>
<dbReference type="Proteomes" id="UP000886885">
    <property type="component" value="Chromosome 5D"/>
</dbReference>
<name>A0A8X7ZQ33_POPTO</name>
<sequence>MQTPIRPEYCEFVITPLLHYTYRAHILILGDAGTDIKPNNQQGKASTYGNPVTGSVPAVDTRNDNAPSSPSTSNNNGSPDDETNSSYGNYGNPSGSSTETHHSFTNDCQPKKGC</sequence>
<dbReference type="EMBL" id="JAAWWB010000010">
    <property type="protein sequence ID" value="KAG6773085.1"/>
    <property type="molecule type" value="Genomic_DNA"/>
</dbReference>
<accession>A0A8X7ZQ33</accession>